<sequence>MITIKKKITIAIEKRRRQGVIVEENAPIFLRLTYSGKRINLYSGFRINLDQWDSENKKVIEGTVNGNDQIAEEINLNIEKQKSEINSLFFKFQIEEKIPTTTEIKEAFEQIRSGNKKIPKKRIIQKSTELSFFEVFDDFTNYNGKINNWTEDTYTKFNTLKTHLQDYNQNLKYHSDLIGG</sequence>
<organism evidence="2 3">
    <name type="scientific">Galbibacter marinus</name>
    <dbReference type="NCBI Taxonomy" id="555500"/>
    <lineage>
        <taxon>Bacteria</taxon>
        <taxon>Pseudomonadati</taxon>
        <taxon>Bacteroidota</taxon>
        <taxon>Flavobacteriia</taxon>
        <taxon>Flavobacteriales</taxon>
        <taxon>Flavobacteriaceae</taxon>
        <taxon>Galbibacter</taxon>
    </lineage>
</organism>
<gene>
    <name evidence="2" type="ORF">I215_03413</name>
</gene>
<protein>
    <submittedName>
        <fullName evidence="2">Site-specific recombinase, phage integrase family protein</fullName>
    </submittedName>
</protein>
<keyword evidence="3" id="KW-1185">Reference proteome</keyword>
<dbReference type="Pfam" id="PF17293">
    <property type="entry name" value="Arm-DNA-bind_5"/>
    <property type="match status" value="1"/>
</dbReference>
<evidence type="ECO:0000313" key="3">
    <source>
        <dbReference type="Proteomes" id="UP000007364"/>
    </source>
</evidence>
<dbReference type="InterPro" id="IPR035386">
    <property type="entry name" value="Arm-DNA-bind_5"/>
</dbReference>
<proteinExistence type="predicted"/>
<evidence type="ECO:0000259" key="1">
    <source>
        <dbReference type="Pfam" id="PF17293"/>
    </source>
</evidence>
<dbReference type="EMBL" id="AMSG01000002">
    <property type="protein sequence ID" value="EKF56537.1"/>
    <property type="molecule type" value="Genomic_DNA"/>
</dbReference>
<evidence type="ECO:0000313" key="2">
    <source>
        <dbReference type="EMBL" id="EKF56537.1"/>
    </source>
</evidence>
<accession>K2QNP3</accession>
<dbReference type="Proteomes" id="UP000007364">
    <property type="component" value="Unassembled WGS sequence"/>
</dbReference>
<feature type="domain" description="Arm DNA-binding" evidence="1">
    <location>
        <begin position="23"/>
        <end position="98"/>
    </location>
</feature>
<dbReference type="eggNOG" id="COG0582">
    <property type="taxonomic scope" value="Bacteria"/>
</dbReference>
<reference evidence="2 3" key="1">
    <citation type="journal article" date="2012" name="J. Bacteriol.">
        <title>Genome Sequence of Galbibacter marinum Type Strain ck-I2-15.</title>
        <authorList>
            <person name="Lai Q."/>
            <person name="Li C."/>
            <person name="Shao Z."/>
        </authorList>
    </citation>
    <scope>NUCLEOTIDE SEQUENCE [LARGE SCALE GENOMIC DNA]</scope>
    <source>
        <strain evidence="3">ck-I2-15</strain>
    </source>
</reference>
<comment type="caution">
    <text evidence="2">The sequence shown here is derived from an EMBL/GenBank/DDBJ whole genome shotgun (WGS) entry which is preliminary data.</text>
</comment>
<name>K2QNP3_9FLAO</name>
<dbReference type="AlphaFoldDB" id="K2QNP3"/>